<protein>
    <submittedName>
        <fullName evidence="1">Uncharacterized protein</fullName>
    </submittedName>
</protein>
<keyword evidence="2" id="KW-1185">Reference proteome</keyword>
<reference evidence="1 2" key="1">
    <citation type="journal article" date="2024" name="G3 (Bethesda)">
        <title>Genome assembly of Hibiscus sabdariffa L. provides insights into metabolisms of medicinal natural products.</title>
        <authorList>
            <person name="Kim T."/>
        </authorList>
    </citation>
    <scope>NUCLEOTIDE SEQUENCE [LARGE SCALE GENOMIC DNA]</scope>
    <source>
        <strain evidence="1">TK-2024</strain>
        <tissue evidence="1">Old leaves</tissue>
    </source>
</reference>
<evidence type="ECO:0000313" key="1">
    <source>
        <dbReference type="EMBL" id="KAK8512749.1"/>
    </source>
</evidence>
<gene>
    <name evidence="1" type="ORF">V6N12_030165</name>
</gene>
<accession>A0ABR2C042</accession>
<comment type="caution">
    <text evidence="1">The sequence shown here is derived from an EMBL/GenBank/DDBJ whole genome shotgun (WGS) entry which is preliminary data.</text>
</comment>
<sequence>MSSRGGCFIAVASLEDKGLYGQTSIGSGDERRHFHGIQHPNTSLCCSFPRFCSWRPTEFLELNKQIGYRFCSWSIV</sequence>
<organism evidence="1 2">
    <name type="scientific">Hibiscus sabdariffa</name>
    <name type="common">roselle</name>
    <dbReference type="NCBI Taxonomy" id="183260"/>
    <lineage>
        <taxon>Eukaryota</taxon>
        <taxon>Viridiplantae</taxon>
        <taxon>Streptophyta</taxon>
        <taxon>Embryophyta</taxon>
        <taxon>Tracheophyta</taxon>
        <taxon>Spermatophyta</taxon>
        <taxon>Magnoliopsida</taxon>
        <taxon>eudicotyledons</taxon>
        <taxon>Gunneridae</taxon>
        <taxon>Pentapetalae</taxon>
        <taxon>rosids</taxon>
        <taxon>malvids</taxon>
        <taxon>Malvales</taxon>
        <taxon>Malvaceae</taxon>
        <taxon>Malvoideae</taxon>
        <taxon>Hibiscus</taxon>
    </lineage>
</organism>
<evidence type="ECO:0000313" key="2">
    <source>
        <dbReference type="Proteomes" id="UP001472677"/>
    </source>
</evidence>
<dbReference type="EMBL" id="JBBPBM010000071">
    <property type="protein sequence ID" value="KAK8512749.1"/>
    <property type="molecule type" value="Genomic_DNA"/>
</dbReference>
<proteinExistence type="predicted"/>
<dbReference type="Proteomes" id="UP001472677">
    <property type="component" value="Unassembled WGS sequence"/>
</dbReference>
<name>A0ABR2C042_9ROSI</name>